<dbReference type="Pfam" id="PF01903">
    <property type="entry name" value="CbiX"/>
    <property type="match status" value="1"/>
</dbReference>
<dbReference type="RefSeq" id="WP_172196954.1">
    <property type="nucleotide sequence ID" value="NZ_CP071060.1"/>
</dbReference>
<dbReference type="PANTHER" id="PTHR33542:SF3">
    <property type="entry name" value="SIROHYDROCHLORIN FERROCHELATASE, CHLOROPLASTIC"/>
    <property type="match status" value="1"/>
</dbReference>
<evidence type="ECO:0000256" key="1">
    <source>
        <dbReference type="ARBA" id="ARBA00022723"/>
    </source>
</evidence>
<dbReference type="InterPro" id="IPR002762">
    <property type="entry name" value="CbiX-like"/>
</dbReference>
<name>A0ABX7M2R2_9RHOO</name>
<proteinExistence type="predicted"/>
<organism evidence="3 4">
    <name type="scientific">Niveibacterium microcysteis</name>
    <dbReference type="NCBI Taxonomy" id="2811415"/>
    <lineage>
        <taxon>Bacteria</taxon>
        <taxon>Pseudomonadati</taxon>
        <taxon>Pseudomonadota</taxon>
        <taxon>Betaproteobacteria</taxon>
        <taxon>Rhodocyclales</taxon>
        <taxon>Rhodocyclaceae</taxon>
        <taxon>Niveibacterium</taxon>
    </lineage>
</organism>
<dbReference type="Gene3D" id="3.40.50.1400">
    <property type="match status" value="1"/>
</dbReference>
<keyword evidence="1" id="KW-0479">Metal-binding</keyword>
<dbReference type="SUPFAM" id="SSF53800">
    <property type="entry name" value="Chelatase"/>
    <property type="match status" value="1"/>
</dbReference>
<protein>
    <submittedName>
        <fullName evidence="3">CbiX/SirB N-terminal domain-containing protein</fullName>
    </submittedName>
</protein>
<evidence type="ECO:0000313" key="3">
    <source>
        <dbReference type="EMBL" id="QSI76057.1"/>
    </source>
</evidence>
<dbReference type="InterPro" id="IPR050963">
    <property type="entry name" value="Sirohydro_Cobaltochel/CbiX"/>
</dbReference>
<evidence type="ECO:0000313" key="4">
    <source>
        <dbReference type="Proteomes" id="UP000663570"/>
    </source>
</evidence>
<sequence length="122" mass="12637">MSTAILLFAHGARDPEWARPLEKLATAVRALRPHVTVQPCFLEFMSPDLATAIDSAVAAGALRIEVVPVFLAAGGHVKRDLPAMLDAARARHPGVTIVLSGVLGEAESVIAAMAAHVVGLAG</sequence>
<gene>
    <name evidence="3" type="ORF">JY500_16490</name>
</gene>
<evidence type="ECO:0000256" key="2">
    <source>
        <dbReference type="ARBA" id="ARBA00023239"/>
    </source>
</evidence>
<dbReference type="Proteomes" id="UP000663570">
    <property type="component" value="Chromosome"/>
</dbReference>
<keyword evidence="4" id="KW-1185">Reference proteome</keyword>
<accession>A0ABX7M2R2</accession>
<dbReference type="CDD" id="cd03416">
    <property type="entry name" value="CbiX_SirB_N"/>
    <property type="match status" value="1"/>
</dbReference>
<reference evidence="3 4" key="1">
    <citation type="submission" date="2021-02" db="EMBL/GenBank/DDBJ databases">
        <title>Niveibacterium changnyeongensis HC41.</title>
        <authorList>
            <person name="Kang M."/>
        </authorList>
    </citation>
    <scope>NUCLEOTIDE SEQUENCE [LARGE SCALE GENOMIC DNA]</scope>
    <source>
        <strain evidence="3 4">HC41</strain>
    </source>
</reference>
<dbReference type="EMBL" id="CP071060">
    <property type="protein sequence ID" value="QSI76057.1"/>
    <property type="molecule type" value="Genomic_DNA"/>
</dbReference>
<keyword evidence="2" id="KW-0456">Lyase</keyword>
<dbReference type="PANTHER" id="PTHR33542">
    <property type="entry name" value="SIROHYDROCHLORIN FERROCHELATASE, CHLOROPLASTIC"/>
    <property type="match status" value="1"/>
</dbReference>